<evidence type="ECO:0000256" key="8">
    <source>
        <dbReference type="ARBA" id="ARBA00023065"/>
    </source>
</evidence>
<evidence type="ECO:0000259" key="14">
    <source>
        <dbReference type="Pfam" id="PF17655"/>
    </source>
</evidence>
<keyword evidence="5 11" id="KW-0851">Voltage-gated channel</keyword>
<comment type="subcellular location">
    <subcellularLocation>
        <location evidence="1 11">Membrane</location>
        <topology evidence="1 11">Multi-pass membrane protein</topology>
    </subcellularLocation>
</comment>
<evidence type="ECO:0000256" key="2">
    <source>
        <dbReference type="ARBA" id="ARBA00022448"/>
    </source>
</evidence>
<dbReference type="SUPFAM" id="SSF81324">
    <property type="entry name" value="Voltage-gated potassium channels"/>
    <property type="match status" value="1"/>
</dbReference>
<dbReference type="AlphaFoldDB" id="A0AAD9P3V3"/>
<dbReference type="GO" id="GO:0005242">
    <property type="term" value="F:inward rectifier potassium channel activity"/>
    <property type="evidence" value="ECO:0007669"/>
    <property type="project" value="InterPro"/>
</dbReference>
<feature type="domain" description="Inward rectifier potassium channel C-terminal" evidence="14">
    <location>
        <begin position="207"/>
        <end position="306"/>
    </location>
</feature>
<evidence type="ECO:0000256" key="10">
    <source>
        <dbReference type="ARBA" id="ARBA00023303"/>
    </source>
</evidence>
<keyword evidence="16" id="KW-1185">Reference proteome</keyword>
<gene>
    <name evidence="15" type="ORF">NP493_158g04060</name>
</gene>
<dbReference type="InterPro" id="IPR013518">
    <property type="entry name" value="K_chnl_inward-rec_Kir_cyto"/>
</dbReference>
<dbReference type="PANTHER" id="PTHR11767:SF102">
    <property type="entry name" value="INWARDLY RECTIFYING POTASSIUM CHANNEL 1, ISOFORM F"/>
    <property type="match status" value="1"/>
</dbReference>
<evidence type="ECO:0000313" key="15">
    <source>
        <dbReference type="EMBL" id="KAK2187662.1"/>
    </source>
</evidence>
<evidence type="ECO:0000256" key="12">
    <source>
        <dbReference type="SAM" id="Phobius"/>
    </source>
</evidence>
<dbReference type="InterPro" id="IPR041647">
    <property type="entry name" value="IRK_C"/>
</dbReference>
<accession>A0AAD9P3V3</accession>
<evidence type="ECO:0000256" key="9">
    <source>
        <dbReference type="ARBA" id="ARBA00023136"/>
    </source>
</evidence>
<dbReference type="InterPro" id="IPR016449">
    <property type="entry name" value="K_chnl_inward-rec_Kir"/>
</dbReference>
<feature type="domain" description="Potassium channel inwardly rectifying transmembrane" evidence="13">
    <location>
        <begin position="60"/>
        <end position="199"/>
    </location>
</feature>
<comment type="caution">
    <text evidence="15">The sequence shown here is derived from an EMBL/GenBank/DDBJ whole genome shotgun (WGS) entry which is preliminary data.</text>
</comment>
<proteinExistence type="inferred from homology"/>
<evidence type="ECO:0000256" key="1">
    <source>
        <dbReference type="ARBA" id="ARBA00004141"/>
    </source>
</evidence>
<comment type="similarity">
    <text evidence="11">Belongs to the inward rectifier-type potassium channel (TC 1.A.2.1) family.</text>
</comment>
<organism evidence="15 16">
    <name type="scientific">Ridgeia piscesae</name>
    <name type="common">Tubeworm</name>
    <dbReference type="NCBI Taxonomy" id="27915"/>
    <lineage>
        <taxon>Eukaryota</taxon>
        <taxon>Metazoa</taxon>
        <taxon>Spiralia</taxon>
        <taxon>Lophotrochozoa</taxon>
        <taxon>Annelida</taxon>
        <taxon>Polychaeta</taxon>
        <taxon>Sedentaria</taxon>
        <taxon>Canalipalpata</taxon>
        <taxon>Sabellida</taxon>
        <taxon>Siboglinidae</taxon>
        <taxon>Ridgeia</taxon>
    </lineage>
</organism>
<evidence type="ECO:0000256" key="11">
    <source>
        <dbReference type="RuleBase" id="RU003822"/>
    </source>
</evidence>
<dbReference type="Gene3D" id="2.60.40.1400">
    <property type="entry name" value="G protein-activated inward rectifier potassium channel 1"/>
    <property type="match status" value="1"/>
</dbReference>
<dbReference type="FunFam" id="1.10.287.70:FF:000019">
    <property type="entry name" value="G protein-activated inward rectifier potassium channel 1"/>
    <property type="match status" value="1"/>
</dbReference>
<dbReference type="InterPro" id="IPR014756">
    <property type="entry name" value="Ig_E-set"/>
</dbReference>
<evidence type="ECO:0008006" key="17">
    <source>
        <dbReference type="Google" id="ProtNLM"/>
    </source>
</evidence>
<dbReference type="PANTHER" id="PTHR11767">
    <property type="entry name" value="INWARD RECTIFIER POTASSIUM CHANNEL"/>
    <property type="match status" value="1"/>
</dbReference>
<keyword evidence="4 11" id="KW-0812">Transmembrane</keyword>
<name>A0AAD9P3V3_RIDPI</name>
<keyword evidence="7 12" id="KW-1133">Transmembrane helix</keyword>
<dbReference type="SUPFAM" id="SSF81296">
    <property type="entry name" value="E set domains"/>
    <property type="match status" value="1"/>
</dbReference>
<evidence type="ECO:0000256" key="6">
    <source>
        <dbReference type="ARBA" id="ARBA00022958"/>
    </source>
</evidence>
<keyword evidence="2 11" id="KW-0813">Transport</keyword>
<evidence type="ECO:0000313" key="16">
    <source>
        <dbReference type="Proteomes" id="UP001209878"/>
    </source>
</evidence>
<dbReference type="Pfam" id="PF01007">
    <property type="entry name" value="IRK"/>
    <property type="match status" value="1"/>
</dbReference>
<evidence type="ECO:0000256" key="4">
    <source>
        <dbReference type="ARBA" id="ARBA00022692"/>
    </source>
</evidence>
<protein>
    <recommendedName>
        <fullName evidence="17">Inward rectifier potassium channel</fullName>
    </recommendedName>
</protein>
<evidence type="ECO:0000256" key="3">
    <source>
        <dbReference type="ARBA" id="ARBA00022538"/>
    </source>
</evidence>
<keyword evidence="10 11" id="KW-0407">Ion channel</keyword>
<dbReference type="GO" id="GO:0034702">
    <property type="term" value="C:monoatomic ion channel complex"/>
    <property type="evidence" value="ECO:0007669"/>
    <property type="project" value="UniProtKB-KW"/>
</dbReference>
<evidence type="ECO:0000259" key="13">
    <source>
        <dbReference type="Pfam" id="PF01007"/>
    </source>
</evidence>
<dbReference type="EMBL" id="JAODUO010000158">
    <property type="protein sequence ID" value="KAK2187662.1"/>
    <property type="molecule type" value="Genomic_DNA"/>
</dbReference>
<keyword evidence="8 11" id="KW-0406">Ion transport</keyword>
<feature type="transmembrane region" description="Helical" evidence="12">
    <location>
        <begin position="97"/>
        <end position="118"/>
    </location>
</feature>
<evidence type="ECO:0000256" key="5">
    <source>
        <dbReference type="ARBA" id="ARBA00022882"/>
    </source>
</evidence>
<dbReference type="GO" id="GO:0034765">
    <property type="term" value="P:regulation of monoatomic ion transmembrane transport"/>
    <property type="evidence" value="ECO:0007669"/>
    <property type="project" value="TreeGrafter"/>
</dbReference>
<keyword evidence="6 11" id="KW-0630">Potassium</keyword>
<dbReference type="GO" id="GO:0005886">
    <property type="term" value="C:plasma membrane"/>
    <property type="evidence" value="ECO:0007669"/>
    <property type="project" value="TreeGrafter"/>
</dbReference>
<dbReference type="GO" id="GO:1990573">
    <property type="term" value="P:potassium ion import across plasma membrane"/>
    <property type="evidence" value="ECO:0007669"/>
    <property type="project" value="TreeGrafter"/>
</dbReference>
<reference evidence="15" key="1">
    <citation type="journal article" date="2023" name="Mol. Biol. Evol.">
        <title>Third-Generation Sequencing Reveals the Adaptive Role of the Epigenome in Three Deep-Sea Polychaetes.</title>
        <authorList>
            <person name="Perez M."/>
            <person name="Aroh O."/>
            <person name="Sun Y."/>
            <person name="Lan Y."/>
            <person name="Juniper S.K."/>
            <person name="Young C.R."/>
            <person name="Angers B."/>
            <person name="Qian P.Y."/>
        </authorList>
    </citation>
    <scope>NUCLEOTIDE SEQUENCE</scope>
    <source>
        <strain evidence="15">R07B-5</strain>
    </source>
</reference>
<evidence type="ECO:0000256" key="7">
    <source>
        <dbReference type="ARBA" id="ARBA00022989"/>
    </source>
</evidence>
<sequence>MFFLKIIFGILNALIKTRPRQLFHLKGQRKSSPTNFLTSYRGDVAKRGRLFAHRKVNRIIEKNGDLNVAFTNIHRRRMRYLADLFTTLIDLQWRYNVLLFALAFVASWLLFAGLWLAISVIHGDADHVTDDTWTPCVIGVHDFTSALLFSIETQHTIGYGTRAITHACPTAIVSVMAQSVFGVLIQCVMTGLIFAKLSRGKSRAKTIVFSKNAVICQHGGRLSFKVRLGDMRRRSQIVGATVHMLLLQRHQTDYGEDLPCYQRYLKVQTEYEDNFFFLAWPFKVVHTITSPLWGLSAETLLTEDIRLSSSWRVSLSRRA</sequence>
<dbReference type="PRINTS" id="PR01320">
    <property type="entry name" value="KIRCHANNEL"/>
</dbReference>
<keyword evidence="9 12" id="KW-0472">Membrane</keyword>
<dbReference type="Pfam" id="PF17655">
    <property type="entry name" value="IRK_C"/>
    <property type="match status" value="1"/>
</dbReference>
<dbReference type="InterPro" id="IPR040445">
    <property type="entry name" value="Kir_TM"/>
</dbReference>
<keyword evidence="3 11" id="KW-0633">Potassium transport</keyword>
<dbReference type="Gene3D" id="1.10.287.70">
    <property type="match status" value="1"/>
</dbReference>
<dbReference type="Proteomes" id="UP001209878">
    <property type="component" value="Unassembled WGS sequence"/>
</dbReference>
<feature type="transmembrane region" description="Helical" evidence="12">
    <location>
        <begin position="171"/>
        <end position="195"/>
    </location>
</feature>